<dbReference type="AlphaFoldDB" id="B4W428"/>
<gene>
    <name evidence="1" type="ORF">MC7420_6598</name>
</gene>
<dbReference type="EMBL" id="DS989877">
    <property type="protein sequence ID" value="EDX70998.1"/>
    <property type="molecule type" value="Genomic_DNA"/>
</dbReference>
<evidence type="ECO:0000313" key="2">
    <source>
        <dbReference type="Proteomes" id="UP000003835"/>
    </source>
</evidence>
<name>B4W428_9CYAN</name>
<accession>B4W428</accession>
<protein>
    <submittedName>
        <fullName evidence="1">Uncharacterized protein</fullName>
    </submittedName>
</protein>
<dbReference type="HOGENOM" id="CLU_2971606_0_0_3"/>
<keyword evidence="2" id="KW-1185">Reference proteome</keyword>
<organism evidence="1 2">
    <name type="scientific">Coleofasciculus chthonoplastes PCC 7420</name>
    <dbReference type="NCBI Taxonomy" id="118168"/>
    <lineage>
        <taxon>Bacteria</taxon>
        <taxon>Bacillati</taxon>
        <taxon>Cyanobacteriota</taxon>
        <taxon>Cyanophyceae</taxon>
        <taxon>Coleofasciculales</taxon>
        <taxon>Coleofasciculaceae</taxon>
        <taxon>Coleofasciculus</taxon>
    </lineage>
</organism>
<proteinExistence type="predicted"/>
<sequence length="58" mass="6506">MRFPSPSYFLAKRISHFTVTQTASLESRHDERRSPLELGASARASLSENSLLTDNLVN</sequence>
<dbReference type="Proteomes" id="UP000003835">
    <property type="component" value="Unassembled WGS sequence"/>
</dbReference>
<evidence type="ECO:0000313" key="1">
    <source>
        <dbReference type="EMBL" id="EDX70998.1"/>
    </source>
</evidence>
<reference evidence="1 2" key="1">
    <citation type="submission" date="2008-07" db="EMBL/GenBank/DDBJ databases">
        <authorList>
            <person name="Tandeau de Marsac N."/>
            <person name="Ferriera S."/>
            <person name="Johnson J."/>
            <person name="Kravitz S."/>
            <person name="Beeson K."/>
            <person name="Sutton G."/>
            <person name="Rogers Y.-H."/>
            <person name="Friedman R."/>
            <person name="Frazier M."/>
            <person name="Venter J.C."/>
        </authorList>
    </citation>
    <scope>NUCLEOTIDE SEQUENCE [LARGE SCALE GENOMIC DNA]</scope>
    <source>
        <strain evidence="1 2">PCC 7420</strain>
    </source>
</reference>